<organism evidence="2 3">
    <name type="scientific">Synechococcus phage P60</name>
    <dbReference type="NCBI Taxonomy" id="2905923"/>
    <lineage>
        <taxon>Viruses</taxon>
        <taxon>Duplodnaviria</taxon>
        <taxon>Heunggongvirae</taxon>
        <taxon>Uroviricota</taxon>
        <taxon>Caudoviricetes</taxon>
        <taxon>Autographivirales</taxon>
        <taxon>Tiilvirus</taxon>
        <taxon>Tiilvirus P60</taxon>
    </lineage>
</organism>
<sequence>MCMGGAPSVPKPEPPPPPAPAPAPDPPRPPVAPPPELVNADAEAPKVTAQKTERGQAQQSARGTSSLTIPKQTVNTGGASAGGGKKSGSLNIPT</sequence>
<proteinExistence type="predicted"/>
<protein>
    <submittedName>
        <fullName evidence="2">Uncharacterized protein</fullName>
    </submittedName>
</protein>
<dbReference type="KEGG" id="vg:932724"/>
<dbReference type="RefSeq" id="NP_570352.1">
    <property type="nucleotide sequence ID" value="NC_003390.2"/>
</dbReference>
<feature type="compositionally biased region" description="Polar residues" evidence="1">
    <location>
        <begin position="55"/>
        <end position="76"/>
    </location>
</feature>
<dbReference type="GeneID" id="932724"/>
<dbReference type="Proteomes" id="UP000001761">
    <property type="component" value="Segment"/>
</dbReference>
<evidence type="ECO:0000313" key="2">
    <source>
        <dbReference type="EMBL" id="AAL73290.1"/>
    </source>
</evidence>
<evidence type="ECO:0000256" key="1">
    <source>
        <dbReference type="SAM" id="MobiDB-lite"/>
    </source>
</evidence>
<accession>Q8W6Y8</accession>
<reference evidence="2 3" key="1">
    <citation type="journal article" date="2002" name="Appl. Environ. Microbiol.">
        <title>Genomic sequence and evolution of marine cyanophage P60: a new insight on lytic and lysogenic phages.</title>
        <authorList>
            <person name="Chen F."/>
            <person name="Lu J."/>
        </authorList>
    </citation>
    <scope>NUCLEOTIDE SEQUENCE</scope>
</reference>
<gene>
    <name evidence="2" type="ORF">P60_gp25</name>
</gene>
<dbReference type="EMBL" id="AF338467">
    <property type="protein sequence ID" value="AAL73290.1"/>
    <property type="molecule type" value="Genomic_DNA"/>
</dbReference>
<name>Q8W6Y8_9CAUD</name>
<feature type="compositionally biased region" description="Pro residues" evidence="1">
    <location>
        <begin position="9"/>
        <end position="36"/>
    </location>
</feature>
<feature type="region of interest" description="Disordered" evidence="1">
    <location>
        <begin position="1"/>
        <end position="94"/>
    </location>
</feature>
<evidence type="ECO:0000313" key="3">
    <source>
        <dbReference type="Proteomes" id="UP000001761"/>
    </source>
</evidence>
<keyword evidence="3" id="KW-1185">Reference proteome</keyword>